<evidence type="ECO:0000313" key="2">
    <source>
        <dbReference type="Proteomes" id="UP001497535"/>
    </source>
</evidence>
<reference evidence="1" key="1">
    <citation type="submission" date="2023-11" db="EMBL/GenBank/DDBJ databases">
        <authorList>
            <person name="Poullet M."/>
        </authorList>
    </citation>
    <scope>NUCLEOTIDE SEQUENCE</scope>
    <source>
        <strain evidence="1">E1834</strain>
    </source>
</reference>
<comment type="caution">
    <text evidence="1">The sequence shown here is derived from an EMBL/GenBank/DDBJ whole genome shotgun (WGS) entry which is preliminary data.</text>
</comment>
<proteinExistence type="predicted"/>
<protein>
    <submittedName>
        <fullName evidence="1">Uncharacterized protein</fullName>
    </submittedName>
</protein>
<keyword evidence="2" id="KW-1185">Reference proteome</keyword>
<gene>
    <name evidence="1" type="ORF">MENTE1834_LOCUS17636</name>
</gene>
<dbReference type="Proteomes" id="UP001497535">
    <property type="component" value="Unassembled WGS sequence"/>
</dbReference>
<name>A0ACB0YWP8_MELEN</name>
<sequence length="207" mass="23322">MDSAEFNNNLRADSPPKNLEEFWPKQQGKIDRMTMTNFREVNRHSELPIARIKMIGSEAPVLLAKAAEIFIEELTLRSWLNTQENRRKTIQKADVAAGAEKSEMFDFLIDILPRDDMQKEESSDQQTDIEREENVQYVLQCTDGSMPALSECLMTLENGQIIQATQIGQPIPLNCGPGQPIIMTLPGSGDQQQFQVVQMPGDDQNLG</sequence>
<dbReference type="EMBL" id="CAVMJV010000020">
    <property type="protein sequence ID" value="CAK5066697.1"/>
    <property type="molecule type" value="Genomic_DNA"/>
</dbReference>
<evidence type="ECO:0000313" key="1">
    <source>
        <dbReference type="EMBL" id="CAK5066697.1"/>
    </source>
</evidence>
<accession>A0ACB0YWP8</accession>
<organism evidence="1 2">
    <name type="scientific">Meloidogyne enterolobii</name>
    <name type="common">Root-knot nematode worm</name>
    <name type="synonym">Meloidogyne mayaguensis</name>
    <dbReference type="NCBI Taxonomy" id="390850"/>
    <lineage>
        <taxon>Eukaryota</taxon>
        <taxon>Metazoa</taxon>
        <taxon>Ecdysozoa</taxon>
        <taxon>Nematoda</taxon>
        <taxon>Chromadorea</taxon>
        <taxon>Rhabditida</taxon>
        <taxon>Tylenchina</taxon>
        <taxon>Tylenchomorpha</taxon>
        <taxon>Tylenchoidea</taxon>
        <taxon>Meloidogynidae</taxon>
        <taxon>Meloidogyninae</taxon>
        <taxon>Meloidogyne</taxon>
    </lineage>
</organism>